<dbReference type="InterPro" id="IPR001841">
    <property type="entry name" value="Znf_RING"/>
</dbReference>
<gene>
    <name evidence="3" type="primary">GPA2_1</name>
    <name evidence="3" type="ORF">ATC70_003906</name>
</gene>
<keyword evidence="4" id="KW-1185">Reference proteome</keyword>
<dbReference type="RefSeq" id="XP_064678573.1">
    <property type="nucleotide sequence ID" value="XM_064823261.1"/>
</dbReference>
<protein>
    <submittedName>
        <fullName evidence="3">Guanine nucleotide-binding protein alpha-2 subunit</fullName>
    </submittedName>
</protein>
<evidence type="ECO:0000256" key="1">
    <source>
        <dbReference type="SAM" id="Coils"/>
    </source>
</evidence>
<sequence>MRLSCSICLEKVTEDSELVSLTVCGHVFDAECKCPLCNRTTSSSRPAYKRVYFSAFDGDDEGKDALMAAKEELKVAKDALDTLNEDYDGLALKWTVAIDESNAINREKTQLEKDIALKDVQINKLTHNWQASKARNKDDIDKMNLELIAKQKSINSLIKNLDKSNRRIKLLKEELDALKPHGIQDNVAPPKSRYRDQNFKAKYHDLNKEHKALKDKMGQLEKKFIDLTLAPPEPPSSILPSNTKALQSRIQLLEKQLQAEMTTGDKLLKKVIQFKQLNQDAVKEKEELQVKLADAKATIASLEHGIEKVGK</sequence>
<feature type="coiled-coil region" evidence="1">
    <location>
        <begin position="66"/>
        <end position="93"/>
    </location>
</feature>
<dbReference type="SUPFAM" id="SSF57850">
    <property type="entry name" value="RING/U-box"/>
    <property type="match status" value="1"/>
</dbReference>
<organism evidence="3 4">
    <name type="scientific">Mucor velutinosus</name>
    <dbReference type="NCBI Taxonomy" id="708070"/>
    <lineage>
        <taxon>Eukaryota</taxon>
        <taxon>Fungi</taxon>
        <taxon>Fungi incertae sedis</taxon>
        <taxon>Mucoromycota</taxon>
        <taxon>Mucoromycotina</taxon>
        <taxon>Mucoromycetes</taxon>
        <taxon>Mucorales</taxon>
        <taxon>Mucorineae</taxon>
        <taxon>Mucoraceae</taxon>
        <taxon>Mucor</taxon>
    </lineage>
</organism>
<dbReference type="EMBL" id="JASEJX010000025">
    <property type="protein sequence ID" value="KAK4511907.1"/>
    <property type="molecule type" value="Genomic_DNA"/>
</dbReference>
<dbReference type="InterPro" id="IPR013083">
    <property type="entry name" value="Znf_RING/FYVE/PHD"/>
</dbReference>
<feature type="domain" description="RING-type" evidence="2">
    <location>
        <begin position="5"/>
        <end position="37"/>
    </location>
</feature>
<dbReference type="Pfam" id="PF17123">
    <property type="entry name" value="zf-RING_11"/>
    <property type="match status" value="1"/>
</dbReference>
<dbReference type="Gene3D" id="3.30.40.10">
    <property type="entry name" value="Zinc/RING finger domain, C3HC4 (zinc finger)"/>
    <property type="match status" value="1"/>
</dbReference>
<name>A0AAN7D6T4_9FUNG</name>
<dbReference type="Proteomes" id="UP001304243">
    <property type="component" value="Unassembled WGS sequence"/>
</dbReference>
<evidence type="ECO:0000313" key="3">
    <source>
        <dbReference type="EMBL" id="KAK4511907.1"/>
    </source>
</evidence>
<comment type="caution">
    <text evidence="3">The sequence shown here is derived from an EMBL/GenBank/DDBJ whole genome shotgun (WGS) entry which is preliminary data.</text>
</comment>
<reference evidence="3 4" key="1">
    <citation type="submission" date="2022-11" db="EMBL/GenBank/DDBJ databases">
        <title>Mucor velutinosus strain NIH1002 WGS.</title>
        <authorList>
            <person name="Subramanian P."/>
            <person name="Mullikin J.C."/>
            <person name="Segre J.A."/>
            <person name="Zelazny A.M."/>
        </authorList>
    </citation>
    <scope>NUCLEOTIDE SEQUENCE [LARGE SCALE GENOMIC DNA]</scope>
    <source>
        <strain evidence="3 4">NIH1002</strain>
    </source>
</reference>
<proteinExistence type="predicted"/>
<dbReference type="AlphaFoldDB" id="A0AAN7D6T4"/>
<evidence type="ECO:0000313" key="4">
    <source>
        <dbReference type="Proteomes" id="UP001304243"/>
    </source>
</evidence>
<dbReference type="GeneID" id="89947608"/>
<dbReference type="SMART" id="SM00184">
    <property type="entry name" value="RING"/>
    <property type="match status" value="1"/>
</dbReference>
<keyword evidence="1" id="KW-0175">Coiled coil</keyword>
<feature type="coiled-coil region" evidence="1">
    <location>
        <begin position="278"/>
        <end position="305"/>
    </location>
</feature>
<accession>A0AAN7D6T4</accession>
<evidence type="ECO:0000259" key="2">
    <source>
        <dbReference type="SMART" id="SM00184"/>
    </source>
</evidence>
<dbReference type="CDD" id="cd16448">
    <property type="entry name" value="RING-H2"/>
    <property type="match status" value="1"/>
</dbReference>